<accession>A0ABS0U3W7</accession>
<dbReference type="Proteomes" id="UP000696184">
    <property type="component" value="Unassembled WGS sequence"/>
</dbReference>
<keyword evidence="2" id="KW-1185">Reference proteome</keyword>
<dbReference type="Gene3D" id="1.10.1220.10">
    <property type="entry name" value="Met repressor-like"/>
    <property type="match status" value="1"/>
</dbReference>
<dbReference type="EMBL" id="JACOII010000029">
    <property type="protein sequence ID" value="MBI6548581.1"/>
    <property type="molecule type" value="Genomic_DNA"/>
</dbReference>
<comment type="caution">
    <text evidence="1">The sequence shown here is derived from an EMBL/GenBank/DDBJ whole genome shotgun (WGS) entry which is preliminary data.</text>
</comment>
<dbReference type="RefSeq" id="WP_198689371.1">
    <property type="nucleotide sequence ID" value="NZ_CAWPUD010000026.1"/>
</dbReference>
<evidence type="ECO:0000313" key="2">
    <source>
        <dbReference type="Proteomes" id="UP000696184"/>
    </source>
</evidence>
<dbReference type="InterPro" id="IPR013321">
    <property type="entry name" value="Arc_rbn_hlx_hlx"/>
</dbReference>
<name>A0ABS0U3W7_9GAMM</name>
<protein>
    <recommendedName>
        <fullName evidence="3">Arc-like DNA binding domain-containing protein</fullName>
    </recommendedName>
</protein>
<evidence type="ECO:0000313" key="1">
    <source>
        <dbReference type="EMBL" id="MBI6548581.1"/>
    </source>
</evidence>
<sequence length="57" mass="6793">MTKEKKTSNPIQLRLPPESEKWILKAAEKSLRTRHSEIVYRLMLPEEMEKKGEIEIK</sequence>
<evidence type="ECO:0008006" key="3">
    <source>
        <dbReference type="Google" id="ProtNLM"/>
    </source>
</evidence>
<gene>
    <name evidence="1" type="ORF">H8A87_07565</name>
</gene>
<reference evidence="1 2" key="1">
    <citation type="submission" date="2020-08" db="EMBL/GenBank/DDBJ databases">
        <title>Description of Xenorhabdus lircayensis sp. nov., the symbiotic bacterium associated with the entomopathogenic nematode Steirnernema unicornum.</title>
        <authorList>
            <person name="Castaneda-Alvarez C."/>
            <person name="Prodan S."/>
            <person name="Zamorano A."/>
            <person name="San-Blas E."/>
            <person name="Aballay E."/>
        </authorList>
    </citation>
    <scope>NUCLEOTIDE SEQUENCE [LARGE SCALE GENOMIC DNA]</scope>
    <source>
        <strain evidence="1 2">VLS</strain>
    </source>
</reference>
<proteinExistence type="predicted"/>
<organism evidence="1 2">
    <name type="scientific">Xenorhabdus lircayensis</name>
    <dbReference type="NCBI Taxonomy" id="2763499"/>
    <lineage>
        <taxon>Bacteria</taxon>
        <taxon>Pseudomonadati</taxon>
        <taxon>Pseudomonadota</taxon>
        <taxon>Gammaproteobacteria</taxon>
        <taxon>Enterobacterales</taxon>
        <taxon>Morganellaceae</taxon>
        <taxon>Xenorhabdus</taxon>
    </lineage>
</organism>